<dbReference type="KEGG" id="ttt:THITE_2127367"/>
<proteinExistence type="predicted"/>
<dbReference type="HOGENOM" id="CLU_1391097_0_0_1"/>
<evidence type="ECO:0000313" key="3">
    <source>
        <dbReference type="Proteomes" id="UP000008181"/>
    </source>
</evidence>
<sequence length="196" mass="21938">MRSCTVSSWFGRGKAVTLDEEELWLGSMNVGEERLTDGTVWWTVEGESECLPTAQEFGDPEGLASGTGFRRRKGVEEGTNVQGPSWARKRTKQAIKPSSLQANQRESPHSGDPADGAHLMSATHSPRLSRSTAYMWPSHGDKNRASWLLMALIETVLKAALSKFTPVRHQSFLNLELRAPSTEPRPLRRKQRYTRC</sequence>
<dbReference type="GeneID" id="11520458"/>
<dbReference type="Proteomes" id="UP000008181">
    <property type="component" value="Chromosome 2"/>
</dbReference>
<accession>G2R3M9</accession>
<evidence type="ECO:0000313" key="2">
    <source>
        <dbReference type="EMBL" id="AEO65129.1"/>
    </source>
</evidence>
<name>G2R3M9_THETT</name>
<dbReference type="RefSeq" id="XP_003651465.1">
    <property type="nucleotide sequence ID" value="XM_003651417.1"/>
</dbReference>
<dbReference type="AlphaFoldDB" id="G2R3M9"/>
<protein>
    <submittedName>
        <fullName evidence="2">Uncharacterized protein</fullName>
    </submittedName>
</protein>
<feature type="region of interest" description="Disordered" evidence="1">
    <location>
        <begin position="54"/>
        <end position="124"/>
    </location>
</feature>
<keyword evidence="3" id="KW-1185">Reference proteome</keyword>
<organism evidence="2 3">
    <name type="scientific">Thermothielavioides terrestris (strain ATCC 38088 / NRRL 8126)</name>
    <name type="common">Thielavia terrestris</name>
    <dbReference type="NCBI Taxonomy" id="578455"/>
    <lineage>
        <taxon>Eukaryota</taxon>
        <taxon>Fungi</taxon>
        <taxon>Dikarya</taxon>
        <taxon>Ascomycota</taxon>
        <taxon>Pezizomycotina</taxon>
        <taxon>Sordariomycetes</taxon>
        <taxon>Sordariomycetidae</taxon>
        <taxon>Sordariales</taxon>
        <taxon>Chaetomiaceae</taxon>
        <taxon>Thermothielavioides</taxon>
        <taxon>Thermothielavioides terrestris</taxon>
    </lineage>
</organism>
<feature type="compositionally biased region" description="Polar residues" evidence="1">
    <location>
        <begin position="96"/>
        <end position="105"/>
    </location>
</feature>
<reference evidence="2 3" key="1">
    <citation type="journal article" date="2011" name="Nat. Biotechnol.">
        <title>Comparative genomic analysis of the thermophilic biomass-degrading fungi Myceliophthora thermophila and Thielavia terrestris.</title>
        <authorList>
            <person name="Berka R.M."/>
            <person name="Grigoriev I.V."/>
            <person name="Otillar R."/>
            <person name="Salamov A."/>
            <person name="Grimwood J."/>
            <person name="Reid I."/>
            <person name="Ishmael N."/>
            <person name="John T."/>
            <person name="Darmond C."/>
            <person name="Moisan M.-C."/>
            <person name="Henrissat B."/>
            <person name="Coutinho P.M."/>
            <person name="Lombard V."/>
            <person name="Natvig D.O."/>
            <person name="Lindquist E."/>
            <person name="Schmutz J."/>
            <person name="Lucas S."/>
            <person name="Harris P."/>
            <person name="Powlowski J."/>
            <person name="Bellemare A."/>
            <person name="Taylor D."/>
            <person name="Butler G."/>
            <person name="de Vries R.P."/>
            <person name="Allijn I.E."/>
            <person name="van den Brink J."/>
            <person name="Ushinsky S."/>
            <person name="Storms R."/>
            <person name="Powell A.J."/>
            <person name="Paulsen I.T."/>
            <person name="Elbourne L.D.H."/>
            <person name="Baker S.E."/>
            <person name="Magnuson J."/>
            <person name="LaBoissiere S."/>
            <person name="Clutterbuck A.J."/>
            <person name="Martinez D."/>
            <person name="Wogulis M."/>
            <person name="de Leon A.L."/>
            <person name="Rey M.W."/>
            <person name="Tsang A."/>
        </authorList>
    </citation>
    <scope>NUCLEOTIDE SEQUENCE [LARGE SCALE GENOMIC DNA]</scope>
    <source>
        <strain evidence="3">ATCC 38088 / NRRL 8126</strain>
    </source>
</reference>
<dbReference type="EMBL" id="CP003010">
    <property type="protein sequence ID" value="AEO65129.1"/>
    <property type="molecule type" value="Genomic_DNA"/>
</dbReference>
<gene>
    <name evidence="2" type="ORF">THITE_2127367</name>
</gene>
<evidence type="ECO:0000256" key="1">
    <source>
        <dbReference type="SAM" id="MobiDB-lite"/>
    </source>
</evidence>